<evidence type="ECO:0000256" key="9">
    <source>
        <dbReference type="ARBA" id="ARBA00023128"/>
    </source>
</evidence>
<evidence type="ECO:0000256" key="7">
    <source>
        <dbReference type="ARBA" id="ARBA00022946"/>
    </source>
</evidence>
<evidence type="ECO:0000256" key="12">
    <source>
        <dbReference type="SAM" id="MobiDB-lite"/>
    </source>
</evidence>
<evidence type="ECO:0000256" key="1">
    <source>
        <dbReference type="ARBA" id="ARBA00004173"/>
    </source>
</evidence>
<keyword evidence="5" id="KW-0810">Translation regulation</keyword>
<dbReference type="GO" id="GO:0005840">
    <property type="term" value="C:ribosome"/>
    <property type="evidence" value="ECO:0007669"/>
    <property type="project" value="UniProtKB-KW"/>
</dbReference>
<proteinExistence type="inferred from homology"/>
<dbReference type="GO" id="GO:0043024">
    <property type="term" value="F:ribosomal small subunit binding"/>
    <property type="evidence" value="ECO:0007669"/>
    <property type="project" value="InterPro"/>
</dbReference>
<evidence type="ECO:0000256" key="11">
    <source>
        <dbReference type="ARBA" id="ARBA00035134"/>
    </source>
</evidence>
<evidence type="ECO:0000256" key="8">
    <source>
        <dbReference type="ARBA" id="ARBA00022980"/>
    </source>
</evidence>
<dbReference type="GO" id="GO:0005739">
    <property type="term" value="C:mitochondrion"/>
    <property type="evidence" value="ECO:0007669"/>
    <property type="project" value="UniProtKB-SubCell"/>
</dbReference>
<dbReference type="InterPro" id="IPR055063">
    <property type="entry name" value="Rib_mS39_PPR"/>
</dbReference>
<dbReference type="PANTHER" id="PTHR16276">
    <property type="entry name" value="PENTATRICOPEPTIDE REPEAT DOMAIN-CONTAINING PROTEIN 3"/>
    <property type="match status" value="1"/>
</dbReference>
<evidence type="ECO:0000256" key="3">
    <source>
        <dbReference type="ARBA" id="ARBA00022730"/>
    </source>
</evidence>
<evidence type="ECO:0000313" key="13">
    <source>
        <dbReference type="EMBL" id="DBA29414.1"/>
    </source>
</evidence>
<dbReference type="InterPro" id="IPR037387">
    <property type="entry name" value="PTCD3"/>
</dbReference>
<dbReference type="InterPro" id="IPR002885">
    <property type="entry name" value="PPR_rpt"/>
</dbReference>
<keyword evidence="8" id="KW-0689">Ribosomal protein</keyword>
<dbReference type="AlphaFoldDB" id="A0AAV3ADP0"/>
<dbReference type="GO" id="GO:0006417">
    <property type="term" value="P:regulation of translation"/>
    <property type="evidence" value="ECO:0007669"/>
    <property type="project" value="UniProtKB-KW"/>
</dbReference>
<evidence type="ECO:0000256" key="2">
    <source>
        <dbReference type="ARBA" id="ARBA00008551"/>
    </source>
</evidence>
<comment type="similarity">
    <text evidence="2">Belongs to the mitochondrion-specific ribosomal protein mS39 family.</text>
</comment>
<comment type="subcellular location">
    <subcellularLocation>
        <location evidence="1">Mitochondrion</location>
    </subcellularLocation>
</comment>
<dbReference type="Gene3D" id="1.25.40.10">
    <property type="entry name" value="Tetratricopeptide repeat domain"/>
    <property type="match status" value="2"/>
</dbReference>
<dbReference type="EMBL" id="DYDO01000003">
    <property type="protein sequence ID" value="DBA29414.1"/>
    <property type="molecule type" value="Genomic_DNA"/>
</dbReference>
<dbReference type="Pfam" id="PF22330">
    <property type="entry name" value="Rib_mS39_PPR"/>
    <property type="match status" value="1"/>
</dbReference>
<sequence>MALPCVRLGSVRLRSGVVLRSLCRSSSLQAAAAPEEVDIPKKKTWDKTAVLQALAYTVNHDPTSSSYIFQDDPYLTPKSSADYIVFSKSKESGRNAAQYVVNMYPNLFEKMIPEPHIPCLMPENTKPQIEGISEEALIERIQLRKLKDSVNLYDQLLQAGTPPSLQTTNRLLDLLCFYGDKEPATESQTNQEQESENEINRKTPDLQNLPEVKRWRDNNNAERIFNLMPEKDEHSYRTMIRGMVKHGAATKAFDMYTDLLNNRLTGDVYTFNALITAAPRVKSESKEKWALIVDLLNQMIHQKVKPNLLTFNAILSSLRKTGLKGIALQTLNEMKALNIVDVTSDITFSFLEPSLATFNHLLALFYKPGYSSNQAEVLEQILHVIQGKSFTAQDPDDVKFFAEAIRVCLETKDLELAYKLDALKNVADNWKLLGSRTLQTYYYSKFFSLICMLENLDVVLKWYRENIPSRYFPHVKSLVDLLQVIEMENRMELIPQIWKGNPNLQAEFAEIATTMKTILESNTRTSQQMSATILGDITILLCRGGRMEEVWPHVVEECLGCATTSKNTSMAINLVQLAVNYSLPNTAKLAQIVLDELTLTEEQRLTLEDLTQSSSSSSSSDSDQE</sequence>
<name>A0AAV3ADP0_PYXAD</name>
<dbReference type="GO" id="GO:1990904">
    <property type="term" value="C:ribonucleoprotein complex"/>
    <property type="evidence" value="ECO:0007669"/>
    <property type="project" value="UniProtKB-KW"/>
</dbReference>
<keyword evidence="4" id="KW-0677">Repeat</keyword>
<reference evidence="13" key="1">
    <citation type="thesis" date="2020" institute="ProQuest LLC" country="789 East Eisenhower Parkway, Ann Arbor, MI, USA">
        <title>Comparative Genomics and Chromosome Evolution.</title>
        <authorList>
            <person name="Mudd A.B."/>
        </authorList>
    </citation>
    <scope>NUCLEOTIDE SEQUENCE</scope>
    <source>
        <strain evidence="13">1538</strain>
        <tissue evidence="13">Blood</tissue>
    </source>
</reference>
<keyword evidence="3" id="KW-0699">rRNA-binding</keyword>
<dbReference type="PANTHER" id="PTHR16276:SF1">
    <property type="entry name" value="SMALL RIBOSOMAL SUBUNIT PROTEIN MS39"/>
    <property type="match status" value="1"/>
</dbReference>
<keyword evidence="14" id="KW-1185">Reference proteome</keyword>
<keyword evidence="10" id="KW-0687">Ribonucleoprotein</keyword>
<dbReference type="InterPro" id="IPR011990">
    <property type="entry name" value="TPR-like_helical_dom_sf"/>
</dbReference>
<evidence type="ECO:0000313" key="14">
    <source>
        <dbReference type="Proteomes" id="UP001181693"/>
    </source>
</evidence>
<dbReference type="GO" id="GO:0032543">
    <property type="term" value="P:mitochondrial translation"/>
    <property type="evidence" value="ECO:0007669"/>
    <property type="project" value="InterPro"/>
</dbReference>
<accession>A0AAV3ADP0</accession>
<keyword evidence="9" id="KW-0496">Mitochondrion</keyword>
<dbReference type="Proteomes" id="UP001181693">
    <property type="component" value="Unassembled WGS sequence"/>
</dbReference>
<dbReference type="GO" id="GO:0019843">
    <property type="term" value="F:rRNA binding"/>
    <property type="evidence" value="ECO:0007669"/>
    <property type="project" value="UniProtKB-KW"/>
</dbReference>
<dbReference type="Pfam" id="PF13812">
    <property type="entry name" value="PPR_3"/>
    <property type="match status" value="1"/>
</dbReference>
<evidence type="ECO:0000256" key="10">
    <source>
        <dbReference type="ARBA" id="ARBA00023274"/>
    </source>
</evidence>
<keyword evidence="7" id="KW-0809">Transit peptide</keyword>
<evidence type="ECO:0000256" key="6">
    <source>
        <dbReference type="ARBA" id="ARBA00022884"/>
    </source>
</evidence>
<evidence type="ECO:0000256" key="4">
    <source>
        <dbReference type="ARBA" id="ARBA00022737"/>
    </source>
</evidence>
<organism evidence="13 14">
    <name type="scientific">Pyxicephalus adspersus</name>
    <name type="common">African bullfrog</name>
    <dbReference type="NCBI Taxonomy" id="30357"/>
    <lineage>
        <taxon>Eukaryota</taxon>
        <taxon>Metazoa</taxon>
        <taxon>Chordata</taxon>
        <taxon>Craniata</taxon>
        <taxon>Vertebrata</taxon>
        <taxon>Euteleostomi</taxon>
        <taxon>Amphibia</taxon>
        <taxon>Batrachia</taxon>
        <taxon>Anura</taxon>
        <taxon>Neobatrachia</taxon>
        <taxon>Ranoidea</taxon>
        <taxon>Pyxicephalidae</taxon>
        <taxon>Pyxicephalinae</taxon>
        <taxon>Pyxicephalus</taxon>
    </lineage>
</organism>
<feature type="region of interest" description="Disordered" evidence="12">
    <location>
        <begin position="184"/>
        <end position="204"/>
    </location>
</feature>
<comment type="caution">
    <text evidence="13">The sequence shown here is derived from an EMBL/GenBank/DDBJ whole genome shotgun (WGS) entry which is preliminary data.</text>
</comment>
<protein>
    <recommendedName>
        <fullName evidence="11">Small ribosomal subunit protein mS39</fullName>
    </recommendedName>
</protein>
<evidence type="ECO:0000256" key="5">
    <source>
        <dbReference type="ARBA" id="ARBA00022845"/>
    </source>
</evidence>
<gene>
    <name evidence="13" type="ORF">GDO54_009639</name>
</gene>
<keyword evidence="6" id="KW-0694">RNA-binding</keyword>